<dbReference type="EMBL" id="JBEQCT010000011">
    <property type="protein sequence ID" value="MFM2486822.1"/>
    <property type="molecule type" value="Genomic_DNA"/>
</dbReference>
<gene>
    <name evidence="2" type="ORF">ABUE30_17455</name>
</gene>
<accession>A0ABW9GB76</accession>
<feature type="domain" description="Knr4/Smi1-like" evidence="1">
    <location>
        <begin position="21"/>
        <end position="135"/>
    </location>
</feature>
<dbReference type="Gene3D" id="3.40.1580.10">
    <property type="entry name" value="SMI1/KNR4-like"/>
    <property type="match status" value="1"/>
</dbReference>
<sequence>MDDYIDQIRAAHQPAAYPKSLPNDEQIVQVEEQVYMPMPSDLRAFLLTVSDVICGSLEPVTAADPFEHTYLPEVAALAWDHGMPRFLLPICAFDQGYYYIDPDGGVGRWLEGDEEEGEIEWPNLWEWAIAVWINS</sequence>
<dbReference type="Pfam" id="PF14567">
    <property type="entry name" value="SUKH_5"/>
    <property type="match status" value="1"/>
</dbReference>
<organism evidence="2 3">
    <name type="scientific">Celerinatantimonas yamalensis</name>
    <dbReference type="NCBI Taxonomy" id="559956"/>
    <lineage>
        <taxon>Bacteria</taxon>
        <taxon>Pseudomonadati</taxon>
        <taxon>Pseudomonadota</taxon>
        <taxon>Gammaproteobacteria</taxon>
        <taxon>Celerinatantimonadaceae</taxon>
        <taxon>Celerinatantimonas</taxon>
    </lineage>
</organism>
<dbReference type="RefSeq" id="WP_408625117.1">
    <property type="nucleotide sequence ID" value="NZ_JBEQCT010000011.1"/>
</dbReference>
<evidence type="ECO:0000259" key="1">
    <source>
        <dbReference type="SMART" id="SM00860"/>
    </source>
</evidence>
<proteinExistence type="predicted"/>
<dbReference type="InterPro" id="IPR037883">
    <property type="entry name" value="Knr4/Smi1-like_sf"/>
</dbReference>
<evidence type="ECO:0000313" key="2">
    <source>
        <dbReference type="EMBL" id="MFM2486822.1"/>
    </source>
</evidence>
<comment type="caution">
    <text evidence="2">The sequence shown here is derived from an EMBL/GenBank/DDBJ whole genome shotgun (WGS) entry which is preliminary data.</text>
</comment>
<protein>
    <submittedName>
        <fullName evidence="2">SMI1/KNR4 family protein</fullName>
    </submittedName>
</protein>
<reference evidence="2 3" key="1">
    <citation type="journal article" date="2013" name="Int. J. Syst. Evol. Microbiol.">
        <title>Celerinatantimonas yamalensis sp. nov., a cold-adapted diazotrophic bacterium from a cold permafrost brine.</title>
        <authorList>
            <person name="Shcherbakova V."/>
            <person name="Chuvilskaya N."/>
            <person name="Rivkina E."/>
            <person name="Demidov N."/>
            <person name="Uchaeva V."/>
            <person name="Suetin S."/>
            <person name="Suzina N."/>
            <person name="Gilichinsky D."/>
        </authorList>
    </citation>
    <scope>NUCLEOTIDE SEQUENCE [LARGE SCALE GENOMIC DNA]</scope>
    <source>
        <strain evidence="2 3">C7</strain>
    </source>
</reference>
<dbReference type="InterPro" id="IPR018958">
    <property type="entry name" value="Knr4/Smi1-like_dom"/>
</dbReference>
<dbReference type="SUPFAM" id="SSF160631">
    <property type="entry name" value="SMI1/KNR4-like"/>
    <property type="match status" value="1"/>
</dbReference>
<evidence type="ECO:0000313" key="3">
    <source>
        <dbReference type="Proteomes" id="UP001629953"/>
    </source>
</evidence>
<name>A0ABW9GB76_9GAMM</name>
<keyword evidence="3" id="KW-1185">Reference proteome</keyword>
<dbReference type="SMART" id="SM00860">
    <property type="entry name" value="SMI1_KNR4"/>
    <property type="match status" value="1"/>
</dbReference>
<dbReference type="Proteomes" id="UP001629953">
    <property type="component" value="Unassembled WGS sequence"/>
</dbReference>